<evidence type="ECO:0000256" key="3">
    <source>
        <dbReference type="ARBA" id="ARBA00023004"/>
    </source>
</evidence>
<evidence type="ECO:0000256" key="2">
    <source>
        <dbReference type="ARBA" id="ARBA00022723"/>
    </source>
</evidence>
<feature type="binding site" evidence="4">
    <location>
        <position position="468"/>
    </location>
    <ligand>
        <name>Fe cation</name>
        <dbReference type="ChEBI" id="CHEBI:24875"/>
        <note>catalytic</note>
    </ligand>
</feature>
<protein>
    <submittedName>
        <fullName evidence="5">Carotenoid oxygenase family protein</fullName>
    </submittedName>
</protein>
<evidence type="ECO:0000313" key="6">
    <source>
        <dbReference type="Proteomes" id="UP000729733"/>
    </source>
</evidence>
<sequence>MITTSKQKAWSKAIAKPGVEFDRTALSIISGAIPTDLKGTLYRNGPARLSRGEERVGHWFDGDGAILGVRFEDGGGTATYRYVQTQGYLDEEEQDSFIYPNYGMTAKGAFWNNWLKSVKNAGNTSVLALPDRLLALWEGGKPHALDLDNLTTSGIDELSGLTQKQSFSAHPKVDASTGEIFNYGVSAGATTTLNLYRCDRTGKLQHHNSHSLSGLPIIHDFCLAGQYMVFLVSPVRVNLVPVLLGQKSYSDAMEWKPQLGTEILIFNRQTLKSVSRGATDPWFQWHFSNGCVNEEGNIVTEFIRYENFDTNQYLKEVASGCTQTPAKGTLWQLTIDPQTARVIENQQLSNTAGEFPLVAPQNVGKPWRYTYLNVHRYGVTVGEELFNAIASFDRQTHNMAIADMGKNCYPSEPVIVPQKDNPERGWLLTVVYDGNTDRSEVRIYQSDRLFDAPVCRLGLPSVIPPGFHGTWKQD</sequence>
<comment type="similarity">
    <text evidence="1">Belongs to the carotenoid oxygenase family.</text>
</comment>
<dbReference type="Proteomes" id="UP000729733">
    <property type="component" value="Unassembled WGS sequence"/>
</dbReference>
<evidence type="ECO:0000256" key="4">
    <source>
        <dbReference type="PIRSR" id="PIRSR604294-1"/>
    </source>
</evidence>
<proteinExistence type="inferred from homology"/>
<comment type="caution">
    <text evidence="5">The sequence shown here is derived from an EMBL/GenBank/DDBJ whole genome shotgun (WGS) entry which is preliminary data.</text>
</comment>
<dbReference type="GO" id="GO:0046872">
    <property type="term" value="F:metal ion binding"/>
    <property type="evidence" value="ECO:0007669"/>
    <property type="project" value="UniProtKB-KW"/>
</dbReference>
<evidence type="ECO:0000256" key="1">
    <source>
        <dbReference type="ARBA" id="ARBA00006787"/>
    </source>
</evidence>
<keyword evidence="2 4" id="KW-0479">Metal-binding</keyword>
<keyword evidence="3 4" id="KW-0408">Iron</keyword>
<dbReference type="AlphaFoldDB" id="A0A964FGF9"/>
<feature type="binding site" evidence="4">
    <location>
        <position position="286"/>
    </location>
    <ligand>
        <name>Fe cation</name>
        <dbReference type="ChEBI" id="CHEBI:24875"/>
        <note>catalytic</note>
    </ligand>
</feature>
<dbReference type="GO" id="GO:0010436">
    <property type="term" value="F:carotenoid dioxygenase activity"/>
    <property type="evidence" value="ECO:0007669"/>
    <property type="project" value="TreeGrafter"/>
</dbReference>
<evidence type="ECO:0000313" key="5">
    <source>
        <dbReference type="EMBL" id="MCC0176564.1"/>
    </source>
</evidence>
<gene>
    <name evidence="5" type="ORF">I4641_06175</name>
</gene>
<dbReference type="InterPro" id="IPR004294">
    <property type="entry name" value="Carotenoid_Oase"/>
</dbReference>
<dbReference type="PANTHER" id="PTHR10543">
    <property type="entry name" value="BETA-CAROTENE DIOXYGENASE"/>
    <property type="match status" value="1"/>
</dbReference>
<organism evidence="5 6">
    <name type="scientific">Waterburya agarophytonicola KI4</name>
    <dbReference type="NCBI Taxonomy" id="2874699"/>
    <lineage>
        <taxon>Bacteria</taxon>
        <taxon>Bacillati</taxon>
        <taxon>Cyanobacteriota</taxon>
        <taxon>Cyanophyceae</taxon>
        <taxon>Pleurocapsales</taxon>
        <taxon>Hyellaceae</taxon>
        <taxon>Waterburya</taxon>
        <taxon>Waterburya agarophytonicola</taxon>
    </lineage>
</organism>
<dbReference type="RefSeq" id="WP_229639601.1">
    <property type="nucleotide sequence ID" value="NZ_JADWDC010000010.1"/>
</dbReference>
<dbReference type="EMBL" id="JADWDC010000010">
    <property type="protein sequence ID" value="MCC0176564.1"/>
    <property type="molecule type" value="Genomic_DNA"/>
</dbReference>
<name>A0A964FGF9_9CYAN</name>
<feature type="binding site" evidence="4">
    <location>
        <position position="219"/>
    </location>
    <ligand>
        <name>Fe cation</name>
        <dbReference type="ChEBI" id="CHEBI:24875"/>
        <note>catalytic</note>
    </ligand>
</feature>
<accession>A0A964FGF9</accession>
<dbReference type="GO" id="GO:0016121">
    <property type="term" value="P:carotene catabolic process"/>
    <property type="evidence" value="ECO:0007669"/>
    <property type="project" value="TreeGrafter"/>
</dbReference>
<dbReference type="Pfam" id="PF03055">
    <property type="entry name" value="RPE65"/>
    <property type="match status" value="1"/>
</dbReference>
<reference evidence="5" key="1">
    <citation type="journal article" date="2021" name="Antonie Van Leeuwenhoek">
        <title>Draft genome and description of Waterburya agarophytonicola gen. nov. sp. nov. (Pleurocapsales, Cyanobacteria): a seaweed symbiont.</title>
        <authorList>
            <person name="Bonthond G."/>
            <person name="Shalygin S."/>
            <person name="Bayer T."/>
            <person name="Weinberger F."/>
        </authorList>
    </citation>
    <scope>NUCLEOTIDE SEQUENCE</scope>
    <source>
        <strain evidence="5">KI4</strain>
    </source>
</reference>
<comment type="cofactor">
    <cofactor evidence="4">
        <name>Fe(2+)</name>
        <dbReference type="ChEBI" id="CHEBI:29033"/>
    </cofactor>
    <text evidence="4">Binds 1 Fe(2+) ion per subunit.</text>
</comment>
<dbReference type="PANTHER" id="PTHR10543:SF139">
    <property type="entry name" value="DIOXYGENASE"/>
    <property type="match status" value="1"/>
</dbReference>
<keyword evidence="6" id="KW-1185">Reference proteome</keyword>
<feature type="binding site" evidence="4">
    <location>
        <position position="170"/>
    </location>
    <ligand>
        <name>Fe cation</name>
        <dbReference type="ChEBI" id="CHEBI:24875"/>
        <note>catalytic</note>
    </ligand>
</feature>